<evidence type="ECO:0000313" key="3">
    <source>
        <dbReference type="EMBL" id="MFC4403249.1"/>
    </source>
</evidence>
<evidence type="ECO:0000313" key="4">
    <source>
        <dbReference type="Proteomes" id="UP001595882"/>
    </source>
</evidence>
<proteinExistence type="predicted"/>
<protein>
    <submittedName>
        <fullName evidence="3">Glycoside hydrolase</fullName>
    </submittedName>
</protein>
<comment type="caution">
    <text evidence="3">The sequence shown here is derived from an EMBL/GenBank/DDBJ whole genome shotgun (WGS) entry which is preliminary data.</text>
</comment>
<dbReference type="Gene3D" id="3.20.20.80">
    <property type="entry name" value="Glycosidases"/>
    <property type="match status" value="1"/>
</dbReference>
<reference evidence="4" key="1">
    <citation type="journal article" date="2019" name="Int. J. Syst. Evol. Microbiol.">
        <title>The Global Catalogue of Microorganisms (GCM) 10K type strain sequencing project: providing services to taxonomists for standard genome sequencing and annotation.</title>
        <authorList>
            <consortium name="The Broad Institute Genomics Platform"/>
            <consortium name="The Broad Institute Genome Sequencing Center for Infectious Disease"/>
            <person name="Wu L."/>
            <person name="Ma J."/>
        </authorList>
    </citation>
    <scope>NUCLEOTIDE SEQUENCE [LARGE SCALE GENOMIC DNA]</scope>
    <source>
        <strain evidence="4">CCUG 37865</strain>
    </source>
</reference>
<evidence type="ECO:0000259" key="2">
    <source>
        <dbReference type="Pfam" id="PF13200"/>
    </source>
</evidence>
<feature type="signal peptide" evidence="1">
    <location>
        <begin position="1"/>
        <end position="28"/>
    </location>
</feature>
<dbReference type="SUPFAM" id="SSF51445">
    <property type="entry name" value="(Trans)glycosidases"/>
    <property type="match status" value="1"/>
</dbReference>
<sequence length="407" mass="46238">MMNLAQLRSKLMILCVTGFLLVPVSMYADETTDETLSASLHTLKQNSSSLLEVPTNLPLFTYQSGLNFEYPDAVRGIYVTGPSAGGARFKNLISLVESTDLNAMVIDVKEDHGNLTFKPEEGSEFEDISLNYIKDARAMLEVLEEKQIYPIARIVVFKDSVLAKKRPDLSFTKNGEVWVNGKGEAFVSPFKKEVWDYNVKLAKMAAELGFKEIQFDYVRFPEGFEKRDKELTYDQGDYKESDQNDVKKRVEAVTDFVAYAKEELSYYDVDVSVDIFGYSATIEEAPGIGQNFSKISENVDVISSMIYPSHWTSYFGIDNPDKEPYRLVDEYAKVENEVLGKLENRPVSRPWIQDFEAPWLYNGATFQYGKEEVEAQIRALNENGIDEFLIWNAGNSYTEGVDYTPLN</sequence>
<keyword evidence="4" id="KW-1185">Reference proteome</keyword>
<dbReference type="InterPro" id="IPR025275">
    <property type="entry name" value="DUF4015"/>
</dbReference>
<keyword evidence="3" id="KW-0378">Hydrolase</keyword>
<dbReference type="Pfam" id="PF13200">
    <property type="entry name" value="DUF4015"/>
    <property type="match status" value="1"/>
</dbReference>
<organism evidence="3 4">
    <name type="scientific">Gracilibacillus xinjiangensis</name>
    <dbReference type="NCBI Taxonomy" id="1193282"/>
    <lineage>
        <taxon>Bacteria</taxon>
        <taxon>Bacillati</taxon>
        <taxon>Bacillota</taxon>
        <taxon>Bacilli</taxon>
        <taxon>Bacillales</taxon>
        <taxon>Bacillaceae</taxon>
        <taxon>Gracilibacillus</taxon>
    </lineage>
</organism>
<dbReference type="Proteomes" id="UP001595882">
    <property type="component" value="Unassembled WGS sequence"/>
</dbReference>
<accession>A0ABV8WUU4</accession>
<dbReference type="InterPro" id="IPR017853">
    <property type="entry name" value="GH"/>
</dbReference>
<keyword evidence="1" id="KW-0732">Signal</keyword>
<name>A0ABV8WUU4_9BACI</name>
<gene>
    <name evidence="3" type="ORF">ACFOY7_09175</name>
</gene>
<dbReference type="EMBL" id="JBHSDT010000004">
    <property type="protein sequence ID" value="MFC4403249.1"/>
    <property type="molecule type" value="Genomic_DNA"/>
</dbReference>
<feature type="domain" description="DUF4015" evidence="2">
    <location>
        <begin position="76"/>
        <end position="397"/>
    </location>
</feature>
<dbReference type="GO" id="GO:0016787">
    <property type="term" value="F:hydrolase activity"/>
    <property type="evidence" value="ECO:0007669"/>
    <property type="project" value="UniProtKB-KW"/>
</dbReference>
<dbReference type="RefSeq" id="WP_390251596.1">
    <property type="nucleotide sequence ID" value="NZ_JBHSDT010000004.1"/>
</dbReference>
<evidence type="ECO:0000256" key="1">
    <source>
        <dbReference type="SAM" id="SignalP"/>
    </source>
</evidence>
<feature type="chain" id="PRO_5046752616" evidence="1">
    <location>
        <begin position="29"/>
        <end position="407"/>
    </location>
</feature>